<organism evidence="5 6">
    <name type="scientific">Aliterella atlantica CENA595</name>
    <dbReference type="NCBI Taxonomy" id="1618023"/>
    <lineage>
        <taxon>Bacteria</taxon>
        <taxon>Bacillati</taxon>
        <taxon>Cyanobacteriota</taxon>
        <taxon>Cyanophyceae</taxon>
        <taxon>Chroococcidiopsidales</taxon>
        <taxon>Aliterellaceae</taxon>
        <taxon>Aliterella</taxon>
    </lineage>
</organism>
<reference evidence="5 6" key="1">
    <citation type="submission" date="2015-02" db="EMBL/GenBank/DDBJ databases">
        <title>Draft genome of a novel marine cyanobacterium (Chroococcales) isolated from South Atlantic Ocean.</title>
        <authorList>
            <person name="Rigonato J."/>
            <person name="Alvarenga D.O."/>
            <person name="Branco L.H."/>
            <person name="Varani A.M."/>
            <person name="Brandini F.P."/>
            <person name="Fiore M.F."/>
        </authorList>
    </citation>
    <scope>NUCLEOTIDE SEQUENCE [LARGE SCALE GENOMIC DNA]</scope>
    <source>
        <strain evidence="5 6">CENA595</strain>
    </source>
</reference>
<dbReference type="Proteomes" id="UP000032452">
    <property type="component" value="Unassembled WGS sequence"/>
</dbReference>
<dbReference type="InterPro" id="IPR050147">
    <property type="entry name" value="Ser/Thr_Dehydratase"/>
</dbReference>
<dbReference type="PATRIC" id="fig|1618023.3.peg.2616"/>
<dbReference type="STRING" id="1618023.UH38_21545"/>
<dbReference type="SUPFAM" id="SSF53686">
    <property type="entry name" value="Tryptophan synthase beta subunit-like PLP-dependent enzymes"/>
    <property type="match status" value="1"/>
</dbReference>
<accession>A0A0D8ZRK3</accession>
<evidence type="ECO:0000259" key="4">
    <source>
        <dbReference type="Pfam" id="PF00291"/>
    </source>
</evidence>
<feature type="domain" description="Tryptophan synthase beta chain-like PALP" evidence="4">
    <location>
        <begin position="26"/>
        <end position="306"/>
    </location>
</feature>
<dbReference type="InterPro" id="IPR036052">
    <property type="entry name" value="TrpB-like_PALP_sf"/>
</dbReference>
<sequence>MQSTHRLSIDRIEQAAKIVDPVFLNSPQFVCEPLSEQLGTRLALKIETLNPIRSFKGRGADFLVSQIREGDKRLVCASAGNFGQAMAYACRKRGVNLIVYASTGANPLKVERMRSLGATVILQGEDFDAAKQAAKRAALEQNYRFIEDSRDVETAEGAGTIGLEWLNFPEPLDALLIPLGNGAMLNGIARVMKARRPKTRIIAIQAAGAPAMIESWRAGRVIMHEQIHTIADGIGVRVPVPEALEDMRGLVDEAILVSEEAIVQAMRLIHCHAGIVAEPSGAVGVAAILEQPELFDRQCIGTTICGGNLTVEQMQAWLY</sequence>
<proteinExistence type="predicted"/>
<dbReference type="GO" id="GO:0003941">
    <property type="term" value="F:L-serine ammonia-lyase activity"/>
    <property type="evidence" value="ECO:0007669"/>
    <property type="project" value="TreeGrafter"/>
</dbReference>
<gene>
    <name evidence="5" type="ORF">UH38_21545</name>
</gene>
<keyword evidence="3" id="KW-0456">Lyase</keyword>
<dbReference type="AlphaFoldDB" id="A0A0D8ZRK3"/>
<evidence type="ECO:0000313" key="6">
    <source>
        <dbReference type="Proteomes" id="UP000032452"/>
    </source>
</evidence>
<comment type="caution">
    <text evidence="5">The sequence shown here is derived from an EMBL/GenBank/DDBJ whole genome shotgun (WGS) entry which is preliminary data.</text>
</comment>
<dbReference type="OrthoDB" id="9811476at2"/>
<dbReference type="Pfam" id="PF00291">
    <property type="entry name" value="PALP"/>
    <property type="match status" value="1"/>
</dbReference>
<evidence type="ECO:0000256" key="1">
    <source>
        <dbReference type="ARBA" id="ARBA00001933"/>
    </source>
</evidence>
<dbReference type="Gene3D" id="3.40.50.1100">
    <property type="match status" value="2"/>
</dbReference>
<dbReference type="PANTHER" id="PTHR48078">
    <property type="entry name" value="THREONINE DEHYDRATASE, MITOCHONDRIAL-RELATED"/>
    <property type="match status" value="1"/>
</dbReference>
<keyword evidence="2" id="KW-0663">Pyridoxal phosphate</keyword>
<evidence type="ECO:0000256" key="3">
    <source>
        <dbReference type="ARBA" id="ARBA00023239"/>
    </source>
</evidence>
<protein>
    <recommendedName>
        <fullName evidence="4">Tryptophan synthase beta chain-like PALP domain-containing protein</fullName>
    </recommendedName>
</protein>
<dbReference type="EMBL" id="JYON01000033">
    <property type="protein sequence ID" value="KJH69821.1"/>
    <property type="molecule type" value="Genomic_DNA"/>
</dbReference>
<dbReference type="GO" id="GO:0004794">
    <property type="term" value="F:threonine deaminase activity"/>
    <property type="evidence" value="ECO:0007669"/>
    <property type="project" value="TreeGrafter"/>
</dbReference>
<evidence type="ECO:0000313" key="5">
    <source>
        <dbReference type="EMBL" id="KJH69821.1"/>
    </source>
</evidence>
<dbReference type="GO" id="GO:0006567">
    <property type="term" value="P:L-threonine catabolic process"/>
    <property type="evidence" value="ECO:0007669"/>
    <property type="project" value="TreeGrafter"/>
</dbReference>
<dbReference type="GO" id="GO:0009097">
    <property type="term" value="P:isoleucine biosynthetic process"/>
    <property type="evidence" value="ECO:0007669"/>
    <property type="project" value="TreeGrafter"/>
</dbReference>
<evidence type="ECO:0000256" key="2">
    <source>
        <dbReference type="ARBA" id="ARBA00022898"/>
    </source>
</evidence>
<dbReference type="GO" id="GO:0006565">
    <property type="term" value="P:L-serine catabolic process"/>
    <property type="evidence" value="ECO:0007669"/>
    <property type="project" value="TreeGrafter"/>
</dbReference>
<name>A0A0D8ZRK3_9CYAN</name>
<dbReference type="InterPro" id="IPR001926">
    <property type="entry name" value="TrpB-like_PALP"/>
</dbReference>
<keyword evidence="6" id="KW-1185">Reference proteome</keyword>
<dbReference type="PANTHER" id="PTHR48078:SF17">
    <property type="entry name" value="THREONINE DEHYDRATASE"/>
    <property type="match status" value="1"/>
</dbReference>
<comment type="cofactor">
    <cofactor evidence="1">
        <name>pyridoxal 5'-phosphate</name>
        <dbReference type="ChEBI" id="CHEBI:597326"/>
    </cofactor>
</comment>